<evidence type="ECO:0000256" key="1">
    <source>
        <dbReference type="ARBA" id="ARBA00022723"/>
    </source>
</evidence>
<accession>A0A5C5Z560</accession>
<dbReference type="SUPFAM" id="SSF56300">
    <property type="entry name" value="Metallo-dependent phosphatases"/>
    <property type="match status" value="1"/>
</dbReference>
<dbReference type="EC" id="3.1.4.17" evidence="3"/>
<reference evidence="3 4" key="1">
    <citation type="submission" date="2019-02" db="EMBL/GenBank/DDBJ databases">
        <title>Deep-cultivation of Planctomycetes and their phenomic and genomic characterization uncovers novel biology.</title>
        <authorList>
            <person name="Wiegand S."/>
            <person name="Jogler M."/>
            <person name="Boedeker C."/>
            <person name="Pinto D."/>
            <person name="Vollmers J."/>
            <person name="Rivas-Marin E."/>
            <person name="Kohn T."/>
            <person name="Peeters S.H."/>
            <person name="Heuer A."/>
            <person name="Rast P."/>
            <person name="Oberbeckmann S."/>
            <person name="Bunk B."/>
            <person name="Jeske O."/>
            <person name="Meyerdierks A."/>
            <person name="Storesund J.E."/>
            <person name="Kallscheuer N."/>
            <person name="Luecker S."/>
            <person name="Lage O.M."/>
            <person name="Pohl T."/>
            <person name="Merkel B.J."/>
            <person name="Hornburger P."/>
            <person name="Mueller R.-W."/>
            <person name="Bruemmer F."/>
            <person name="Labrenz M."/>
            <person name="Spormann A.M."/>
            <person name="Op Den Camp H."/>
            <person name="Overmann J."/>
            <person name="Amann R."/>
            <person name="Jetten M.S.M."/>
            <person name="Mascher T."/>
            <person name="Medema M.H."/>
            <person name="Devos D.P."/>
            <person name="Kaster A.-K."/>
            <person name="Ovreas L."/>
            <person name="Rohde M."/>
            <person name="Galperin M.Y."/>
            <person name="Jogler C."/>
        </authorList>
    </citation>
    <scope>NUCLEOTIDE SEQUENCE [LARGE SCALE GENOMIC DNA]</scope>
    <source>
        <strain evidence="3 4">CA13</strain>
    </source>
</reference>
<dbReference type="GO" id="GO:0046872">
    <property type="term" value="F:metal ion binding"/>
    <property type="evidence" value="ECO:0007669"/>
    <property type="project" value="UniProtKB-KW"/>
</dbReference>
<keyword evidence="2 3" id="KW-0378">Hydrolase</keyword>
<dbReference type="RefSeq" id="WP_146398859.1">
    <property type="nucleotide sequence ID" value="NZ_SJPJ01000001.1"/>
</dbReference>
<evidence type="ECO:0000313" key="4">
    <source>
        <dbReference type="Proteomes" id="UP000315010"/>
    </source>
</evidence>
<organism evidence="3 4">
    <name type="scientific">Novipirellula herctigrandis</name>
    <dbReference type="NCBI Taxonomy" id="2527986"/>
    <lineage>
        <taxon>Bacteria</taxon>
        <taxon>Pseudomonadati</taxon>
        <taxon>Planctomycetota</taxon>
        <taxon>Planctomycetia</taxon>
        <taxon>Pirellulales</taxon>
        <taxon>Pirellulaceae</taxon>
        <taxon>Novipirellula</taxon>
    </lineage>
</organism>
<protein>
    <submittedName>
        <fullName evidence="3">3',5'-cyclic adenosine monophosphate phosphodiesterase CpdA</fullName>
        <ecNumber evidence="3">3.1.4.17</ecNumber>
    </submittedName>
</protein>
<gene>
    <name evidence="3" type="primary">cpdA</name>
    <name evidence="3" type="ORF">CA13_38470</name>
</gene>
<evidence type="ECO:0000313" key="3">
    <source>
        <dbReference type="EMBL" id="TWT82384.1"/>
    </source>
</evidence>
<proteinExistence type="predicted"/>
<keyword evidence="4" id="KW-1185">Reference proteome</keyword>
<dbReference type="Proteomes" id="UP000315010">
    <property type="component" value="Unassembled WGS sequence"/>
</dbReference>
<comment type="caution">
    <text evidence="3">The sequence shown here is derived from an EMBL/GenBank/DDBJ whole genome shotgun (WGS) entry which is preliminary data.</text>
</comment>
<dbReference type="GO" id="GO:0004114">
    <property type="term" value="F:3',5'-cyclic-nucleotide phosphodiesterase activity"/>
    <property type="evidence" value="ECO:0007669"/>
    <property type="project" value="UniProtKB-EC"/>
</dbReference>
<dbReference type="InterPro" id="IPR050884">
    <property type="entry name" value="CNP_phosphodiesterase-III"/>
</dbReference>
<dbReference type="OrthoDB" id="5505563at2"/>
<dbReference type="AlphaFoldDB" id="A0A5C5Z560"/>
<evidence type="ECO:0000256" key="2">
    <source>
        <dbReference type="ARBA" id="ARBA00022801"/>
    </source>
</evidence>
<dbReference type="PANTHER" id="PTHR42988">
    <property type="entry name" value="PHOSPHOHYDROLASE"/>
    <property type="match status" value="1"/>
</dbReference>
<keyword evidence="1" id="KW-0479">Metal-binding</keyword>
<sequence length="307" mass="34273">MPLHIAPQNRRWFMQSAAALSAASLLVNEDVCGAVTPPVNANTFALLSDTHIPSDADTVARGVNMTDHLDSVIDQIAQLPIRPANLFINGDCAYLKGLPADYENLCRCIAPLDDLGIALHITMGNHDNRPVLYDKLTAMRPQSVAVMNKHASVVESEFANWFLLDTLKKVNVVTGEVGELQLQWLAQELDSRRDKPAIVMAHHTPQFSPPEPEKVWNGISDTDALFDLLDSQDHVKAFLYGHSHKWNISERGHFKLVNLPAVAYVFDESQPNGWVSARLDRDGMHLHLHTHDVAHQKANQRVDILWN</sequence>
<dbReference type="InterPro" id="IPR029052">
    <property type="entry name" value="Metallo-depent_PP-like"/>
</dbReference>
<dbReference type="Gene3D" id="3.60.21.10">
    <property type="match status" value="1"/>
</dbReference>
<dbReference type="PANTHER" id="PTHR42988:SF2">
    <property type="entry name" value="CYCLIC NUCLEOTIDE PHOSPHODIESTERASE CBUA0032-RELATED"/>
    <property type="match status" value="1"/>
</dbReference>
<dbReference type="EMBL" id="SJPJ01000001">
    <property type="protein sequence ID" value="TWT82384.1"/>
    <property type="molecule type" value="Genomic_DNA"/>
</dbReference>
<name>A0A5C5Z560_9BACT</name>